<evidence type="ECO:0000256" key="1">
    <source>
        <dbReference type="SAM" id="MobiDB-lite"/>
    </source>
</evidence>
<keyword evidence="3" id="KW-1185">Reference proteome</keyword>
<dbReference type="OrthoDB" id="5311240at2759"/>
<dbReference type="AlphaFoldDB" id="A0A8K0WK79"/>
<organism evidence="2 3">
    <name type="scientific">Stachybotrys elegans</name>
    <dbReference type="NCBI Taxonomy" id="80388"/>
    <lineage>
        <taxon>Eukaryota</taxon>
        <taxon>Fungi</taxon>
        <taxon>Dikarya</taxon>
        <taxon>Ascomycota</taxon>
        <taxon>Pezizomycotina</taxon>
        <taxon>Sordariomycetes</taxon>
        <taxon>Hypocreomycetidae</taxon>
        <taxon>Hypocreales</taxon>
        <taxon>Stachybotryaceae</taxon>
        <taxon>Stachybotrys</taxon>
    </lineage>
</organism>
<accession>A0A8K0WK79</accession>
<dbReference type="EMBL" id="JAGPNK010000041">
    <property type="protein sequence ID" value="KAH7303077.1"/>
    <property type="molecule type" value="Genomic_DNA"/>
</dbReference>
<evidence type="ECO:0000313" key="2">
    <source>
        <dbReference type="EMBL" id="KAH7303077.1"/>
    </source>
</evidence>
<comment type="caution">
    <text evidence="2">The sequence shown here is derived from an EMBL/GenBank/DDBJ whole genome shotgun (WGS) entry which is preliminary data.</text>
</comment>
<dbReference type="Proteomes" id="UP000813444">
    <property type="component" value="Unassembled WGS sequence"/>
</dbReference>
<gene>
    <name evidence="2" type="ORF">B0I35DRAFT_195163</name>
</gene>
<name>A0A8K0WK79_9HYPO</name>
<feature type="region of interest" description="Disordered" evidence="1">
    <location>
        <begin position="583"/>
        <end position="602"/>
    </location>
</feature>
<reference evidence="2" key="1">
    <citation type="journal article" date="2021" name="Nat. Commun.">
        <title>Genetic determinants of endophytism in the Arabidopsis root mycobiome.</title>
        <authorList>
            <person name="Mesny F."/>
            <person name="Miyauchi S."/>
            <person name="Thiergart T."/>
            <person name="Pickel B."/>
            <person name="Atanasova L."/>
            <person name="Karlsson M."/>
            <person name="Huettel B."/>
            <person name="Barry K.W."/>
            <person name="Haridas S."/>
            <person name="Chen C."/>
            <person name="Bauer D."/>
            <person name="Andreopoulos W."/>
            <person name="Pangilinan J."/>
            <person name="LaButti K."/>
            <person name="Riley R."/>
            <person name="Lipzen A."/>
            <person name="Clum A."/>
            <person name="Drula E."/>
            <person name="Henrissat B."/>
            <person name="Kohler A."/>
            <person name="Grigoriev I.V."/>
            <person name="Martin F.M."/>
            <person name="Hacquard S."/>
        </authorList>
    </citation>
    <scope>NUCLEOTIDE SEQUENCE</scope>
    <source>
        <strain evidence="2">MPI-CAGE-CH-0235</strain>
    </source>
</reference>
<evidence type="ECO:0000313" key="3">
    <source>
        <dbReference type="Proteomes" id="UP000813444"/>
    </source>
</evidence>
<proteinExistence type="predicted"/>
<sequence length="745" mass="81837">MQPRSMASIALQWSLDQTSDHLVETLHGYLRAASSDNIQALAIVACEGFGTVVAMSPEACHKIFLLCDRSHESMTLGFIKAAIGYSKNDSAYRLARSDAGQRFLALAASLGTLGAWNAALALHKLILKTAKNRGDVPTSQHLKQLMLALDNRLARAGFCDSVVGWAMIIAAEVAALGKDDEQQPLDNEVHGMATPPVNAVVGLTEALSRIARIGEGSAARVRILATAGQAAWFVAFIKWCMGVPPRIIFGQGRAFNDDSTSPVTVELIKSTGRAQEVRIETYDYADKLEELVKAASSLDRISGMVPISTFGRAMMRQRFGLPNDDRYFACQQALLPACNIVRQSLRVGKLTSGPDSKGPQWHLPGSTATIGQVFPAPDKIERTIREYQQLSDDEPVGNPPMDQGARVEDVPAVRQLKSAIRYTCPCRRCQGTSKVVGELCLFDRFLLDVSRCVAEIMALSLLNPVDPDGVMVYLGCDTGGTFMQLVHKVLRRAGQDAASVCTTSNILEHATKLLGHEKLDINTWVMSSYRDQTIYPRLLSTQVVQQDGILSIDCVPGHVMWETDHYNVVEVSSMYRYFDFSDDDSDEEPRIPSNRSRETQVVAGDHVQVSPEDKFPNHKVKWEISFKDEKVEVAVSVPKFTTSPGRNPRSFLDAASESIFINCIHDPASSFSPKHARILEALPLNPKLPWCDDGTSVRIVPCAKNEPMRFFCLASGVPAVIRMEACLECCVAHSQFVQDTGYILC</sequence>
<protein>
    <submittedName>
        <fullName evidence="2">Uncharacterized protein</fullName>
    </submittedName>
</protein>